<dbReference type="InterPro" id="IPR050079">
    <property type="entry name" value="DEAD_box_RNA_helicase"/>
</dbReference>
<evidence type="ECO:0000259" key="6">
    <source>
        <dbReference type="PROSITE" id="PS51192"/>
    </source>
</evidence>
<dbReference type="GO" id="GO:0005524">
    <property type="term" value="F:ATP binding"/>
    <property type="evidence" value="ECO:0007669"/>
    <property type="project" value="UniProtKB-KW"/>
</dbReference>
<feature type="region of interest" description="Disordered" evidence="5">
    <location>
        <begin position="362"/>
        <end position="403"/>
    </location>
</feature>
<organism evidence="8 9">
    <name type="scientific">Fermentimicrarchaeum limneticum</name>
    <dbReference type="NCBI Taxonomy" id="2795018"/>
    <lineage>
        <taxon>Archaea</taxon>
        <taxon>Candidatus Micrarchaeota</taxon>
        <taxon>Candidatus Fermentimicrarchaeales</taxon>
        <taxon>Candidatus Fermentimicrarchaeaceae</taxon>
        <taxon>Candidatus Fermentimicrarchaeum</taxon>
    </lineage>
</organism>
<dbReference type="PANTHER" id="PTHR47959">
    <property type="entry name" value="ATP-DEPENDENT RNA HELICASE RHLE-RELATED"/>
    <property type="match status" value="1"/>
</dbReference>
<dbReference type="KEGG" id="flt:Sv326_1165"/>
<dbReference type="InterPro" id="IPR014001">
    <property type="entry name" value="Helicase_ATP-bd"/>
</dbReference>
<evidence type="ECO:0000313" key="8">
    <source>
        <dbReference type="EMBL" id="QLJ53340.1"/>
    </source>
</evidence>
<proteinExistence type="predicted"/>
<dbReference type="InterPro" id="IPR001650">
    <property type="entry name" value="Helicase_C-like"/>
</dbReference>
<dbReference type="AlphaFoldDB" id="A0A7D6BGB6"/>
<evidence type="ECO:0000256" key="5">
    <source>
        <dbReference type="SAM" id="MobiDB-lite"/>
    </source>
</evidence>
<feature type="domain" description="Helicase C-terminal" evidence="7">
    <location>
        <begin position="209"/>
        <end position="369"/>
    </location>
</feature>
<evidence type="ECO:0000256" key="2">
    <source>
        <dbReference type="ARBA" id="ARBA00022801"/>
    </source>
</evidence>
<dbReference type="CDD" id="cd00268">
    <property type="entry name" value="DEADc"/>
    <property type="match status" value="1"/>
</dbReference>
<dbReference type="InterPro" id="IPR027417">
    <property type="entry name" value="P-loop_NTPase"/>
</dbReference>
<dbReference type="Pfam" id="PF00270">
    <property type="entry name" value="DEAD"/>
    <property type="match status" value="1"/>
</dbReference>
<reference evidence="9" key="1">
    <citation type="submission" date="2020-07" db="EMBL/GenBank/DDBJ databases">
        <title>Metabolic diversity and evolutionary history of the archaeal phylum ###Micrarchaeota### uncovered from a freshwater lake metagenome.</title>
        <authorList>
            <person name="Kadnikov V.V."/>
            <person name="Savvichev A.S."/>
            <person name="Mardanov A.V."/>
            <person name="Beletsky A.V."/>
            <person name="Chupakov A.V."/>
            <person name="Kokryatskaya N.M."/>
            <person name="Pimenov N.V."/>
            <person name="Ravin N.V."/>
        </authorList>
    </citation>
    <scope>NUCLEOTIDE SEQUENCE [LARGE SCALE GENOMIC DNA]</scope>
</reference>
<dbReference type="PROSITE" id="PS51194">
    <property type="entry name" value="HELICASE_CTER"/>
    <property type="match status" value="1"/>
</dbReference>
<dbReference type="SUPFAM" id="SSF52540">
    <property type="entry name" value="P-loop containing nucleoside triphosphate hydrolases"/>
    <property type="match status" value="1"/>
</dbReference>
<dbReference type="GO" id="GO:0140097">
    <property type="term" value="F:catalytic activity, acting on DNA"/>
    <property type="evidence" value="ECO:0007669"/>
    <property type="project" value="UniProtKB-ARBA"/>
</dbReference>
<dbReference type="Gene3D" id="3.40.50.300">
    <property type="entry name" value="P-loop containing nucleotide triphosphate hydrolases"/>
    <property type="match status" value="2"/>
</dbReference>
<sequence>MNIKFSEPISKALAELGFKELTEVQKQAIPYILQGEDLIAQARTGTGKTAAFAIPLLEIVGEKPFVQVIVLAPTRELAIQVGNDFRKIGRYSKARVLVAYGGVGIEPQIEKLRGGVHIVVGTPGRIIDLMSRGALNLSRIEFFVIDEADVMLAMGFIRDVDRIIAATPQRKQMLLFCVDFPEEILSLAKKHMRYPQHVKLISSEKSAQGVRQYFYIVQSGRKLGALLFLLRQIKPQRTLIFCRTKRRVDELARILNYNGIKARGIQGDLTQAQRTRTMDAFKDGSIDLLVATDVASRGIQVEKISHVFNYELPYDINYYLHRIGRTGRMSDVGEAITLCYSDEMGTMGQIERLIGTTLEEKFLPANTPAPRMPPYQSYGGKGRNRPYGQSSFGDRRRPPRFRR</sequence>
<name>A0A7D6BGB6_FERL1</name>
<accession>A0A7D6BGB6</accession>
<keyword evidence="2" id="KW-0378">Hydrolase</keyword>
<dbReference type="GO" id="GO:0003724">
    <property type="term" value="F:RNA helicase activity"/>
    <property type="evidence" value="ECO:0007669"/>
    <property type="project" value="TreeGrafter"/>
</dbReference>
<gene>
    <name evidence="8" type="ORF">Sv326_1165</name>
</gene>
<dbReference type="Proteomes" id="UP000510821">
    <property type="component" value="Chromosome"/>
</dbReference>
<dbReference type="GO" id="GO:0005829">
    <property type="term" value="C:cytosol"/>
    <property type="evidence" value="ECO:0007669"/>
    <property type="project" value="TreeGrafter"/>
</dbReference>
<evidence type="ECO:0000259" key="7">
    <source>
        <dbReference type="PROSITE" id="PS51194"/>
    </source>
</evidence>
<dbReference type="Pfam" id="PF00271">
    <property type="entry name" value="Helicase_C"/>
    <property type="match status" value="1"/>
</dbReference>
<evidence type="ECO:0000256" key="3">
    <source>
        <dbReference type="ARBA" id="ARBA00022806"/>
    </source>
</evidence>
<keyword evidence="1" id="KW-0547">Nucleotide-binding</keyword>
<evidence type="ECO:0000256" key="4">
    <source>
        <dbReference type="ARBA" id="ARBA00022840"/>
    </source>
</evidence>
<dbReference type="GO" id="GO:0016787">
    <property type="term" value="F:hydrolase activity"/>
    <property type="evidence" value="ECO:0007669"/>
    <property type="project" value="UniProtKB-KW"/>
</dbReference>
<evidence type="ECO:0000313" key="9">
    <source>
        <dbReference type="Proteomes" id="UP000510821"/>
    </source>
</evidence>
<dbReference type="PANTHER" id="PTHR47959:SF1">
    <property type="entry name" value="ATP-DEPENDENT RNA HELICASE DBPA"/>
    <property type="match status" value="1"/>
</dbReference>
<dbReference type="PROSITE" id="PS51192">
    <property type="entry name" value="HELICASE_ATP_BIND_1"/>
    <property type="match status" value="1"/>
</dbReference>
<protein>
    <submittedName>
        <fullName evidence="8">ATP-dependent RNA helicase RhlE</fullName>
    </submittedName>
</protein>
<dbReference type="SMART" id="SM00487">
    <property type="entry name" value="DEXDc"/>
    <property type="match status" value="1"/>
</dbReference>
<evidence type="ECO:0000256" key="1">
    <source>
        <dbReference type="ARBA" id="ARBA00022741"/>
    </source>
</evidence>
<dbReference type="EMBL" id="CP058998">
    <property type="protein sequence ID" value="QLJ53340.1"/>
    <property type="molecule type" value="Genomic_DNA"/>
</dbReference>
<dbReference type="SMART" id="SM00490">
    <property type="entry name" value="HELICc"/>
    <property type="match status" value="1"/>
</dbReference>
<dbReference type="InterPro" id="IPR044742">
    <property type="entry name" value="DEAD/DEAH_RhlB"/>
</dbReference>
<keyword evidence="4" id="KW-0067">ATP-binding</keyword>
<dbReference type="InterPro" id="IPR011545">
    <property type="entry name" value="DEAD/DEAH_box_helicase_dom"/>
</dbReference>
<keyword evidence="3 8" id="KW-0347">Helicase</keyword>
<feature type="domain" description="Helicase ATP-binding" evidence="6">
    <location>
        <begin position="29"/>
        <end position="198"/>
    </location>
</feature>
<dbReference type="GO" id="GO:0003676">
    <property type="term" value="F:nucleic acid binding"/>
    <property type="evidence" value="ECO:0007669"/>
    <property type="project" value="InterPro"/>
</dbReference>
<dbReference type="CDD" id="cd18787">
    <property type="entry name" value="SF2_C_DEAD"/>
    <property type="match status" value="1"/>
</dbReference>